<evidence type="ECO:0000313" key="4">
    <source>
        <dbReference type="Proteomes" id="UP000829560"/>
    </source>
</evidence>
<evidence type="ECO:0000256" key="1">
    <source>
        <dbReference type="SAM" id="MobiDB-lite"/>
    </source>
</evidence>
<evidence type="ECO:0000313" key="3">
    <source>
        <dbReference type="EMBL" id="WXX24677.1"/>
    </source>
</evidence>
<feature type="transmembrane region" description="Helical" evidence="2">
    <location>
        <begin position="380"/>
        <end position="398"/>
    </location>
</feature>
<dbReference type="AlphaFoldDB" id="A0AAU6PW41"/>
<dbReference type="KEGG" id="prae:MN210_18085"/>
<dbReference type="InterPro" id="IPR011385">
    <property type="entry name" value="Site-sp_rcmbase"/>
</dbReference>
<proteinExistence type="predicted"/>
<feature type="region of interest" description="Disordered" evidence="1">
    <location>
        <begin position="783"/>
        <end position="820"/>
    </location>
</feature>
<organism evidence="3 4">
    <name type="scientific">Psychrobacter raelei</name>
    <dbReference type="NCBI Taxonomy" id="2565531"/>
    <lineage>
        <taxon>Bacteria</taxon>
        <taxon>Pseudomonadati</taxon>
        <taxon>Pseudomonadota</taxon>
        <taxon>Gammaproteobacteria</taxon>
        <taxon>Moraxellales</taxon>
        <taxon>Moraxellaceae</taxon>
        <taxon>Psychrobacter</taxon>
    </lineage>
</organism>
<feature type="transmembrane region" description="Helical" evidence="2">
    <location>
        <begin position="552"/>
        <end position="575"/>
    </location>
</feature>
<protein>
    <submittedName>
        <fullName evidence="3">Site-specific recombinase</fullName>
    </submittedName>
</protein>
<gene>
    <name evidence="3" type="ORF">MN210_18085</name>
</gene>
<feature type="compositionally biased region" description="Pro residues" evidence="1">
    <location>
        <begin position="809"/>
        <end position="820"/>
    </location>
</feature>
<evidence type="ECO:0000256" key="2">
    <source>
        <dbReference type="SAM" id="Phobius"/>
    </source>
</evidence>
<name>A0AAU6PW41_9GAMM</name>
<keyword evidence="2" id="KW-1133">Transmembrane helix</keyword>
<dbReference type="Proteomes" id="UP000829560">
    <property type="component" value="Chromosome"/>
</dbReference>
<sequence>MAELKDILHKINALSDTPEPYVLKRLIDTLRVSETEYKDNPACINEQIRALNELLRKHPEYANGLAIFVLTLLNKYHRMSLFTDTGILSDQTFSNSLMRLIGHRFVPLLPEDDSIVELVAYLFDGKHDERWLASIDSRLWDELVDLVMVDDAHSDLVATAKNNILNAMVILSYRVSGIGLHPDLMKAYPQMLDYSAAFVAQNQEAVLFANEYREAHQLDNYKDVTPRQQIDPAPLLVMLEQCDNIVSTVRKRIYKTGISIRLTNMLLRLEQSLKRMRILSELLADNHKNRDRAIIELAQAIIVSVKRRYSIGYLINNNTKLLSRKITENSGRVGEHYISTDKSGYKKMFKMAAVGGFIIAFMATIKILSYDLDLAPMSRAFVNSMIYGLGFVFIHIIHGTVATKQPAMTAAAIASTISDSSGKKSHQLAKLSELMVDIIRTQFIAIMGNVLIAMPLALIISFVWLQVSGEPMIGGDKAEHLLHDLDPFHSLAIFHAAIAGVFLFMSGLIAGYYDNLALFNNIGERISRHKLLLKFLPKHSVERLGVFVENNLGAIMGNFLFGVFLGSTATVGFIFGMPLDIRHIAFASANFSHGMFNIPADDFGFGLVIISLLGVVLIGITNLLVSFSLAMIVALRSKGVKVVEWKTLSKLMYTHLFTQPRDFFLPRPEPMKYAKIDSQGYMIHEDTNKTQKNKLFPKHFAVRRLSSVRIMPEGVSIDAKRLEEAAQKNEFQQKLDHSGDQPPTIDKKVVVLDDAEFELVSAESLGEVTEVMTPIGEVTEVMTPIGETEDIDPAAPEKQDKTKNAKTPLPKPKNPPKLPE</sequence>
<feature type="transmembrane region" description="Helical" evidence="2">
    <location>
        <begin position="348"/>
        <end position="368"/>
    </location>
</feature>
<keyword evidence="2" id="KW-0472">Membrane</keyword>
<dbReference type="Pfam" id="PF10136">
    <property type="entry name" value="SpecificRecomb"/>
    <property type="match status" value="1"/>
</dbReference>
<dbReference type="EMBL" id="CP093310">
    <property type="protein sequence ID" value="WXX24677.1"/>
    <property type="molecule type" value="Genomic_DNA"/>
</dbReference>
<keyword evidence="4" id="KW-1185">Reference proteome</keyword>
<feature type="transmembrane region" description="Helical" evidence="2">
    <location>
        <begin position="487"/>
        <end position="513"/>
    </location>
</feature>
<dbReference type="RefSeq" id="WP_338412676.1">
    <property type="nucleotide sequence ID" value="NZ_CP093310.2"/>
</dbReference>
<accession>A0AAU6PW41</accession>
<feature type="transmembrane region" description="Helical" evidence="2">
    <location>
        <begin position="605"/>
        <end position="635"/>
    </location>
</feature>
<reference evidence="3" key="1">
    <citation type="submission" date="2024-03" db="EMBL/GenBank/DDBJ databases">
        <title>Psychrobacter raelis sp. nov. isolated from a dog with peritonitis.</title>
        <authorList>
            <person name="Schiavone A."/>
            <person name="Manzulli V."/>
            <person name="Camarda A."/>
            <person name="Cafiero M.A."/>
            <person name="Vasco I."/>
            <person name="Marino L."/>
            <person name="Pennuzzi G."/>
            <person name="Serrecchia L."/>
            <person name="Galante D."/>
            <person name="Pugliese N."/>
        </authorList>
    </citation>
    <scope>NUCLEOTIDE SEQUENCE</scope>
    <source>
        <strain evidence="3">PraFG1</strain>
    </source>
</reference>
<keyword evidence="2" id="KW-0812">Transmembrane</keyword>
<feature type="transmembrane region" description="Helical" evidence="2">
    <location>
        <begin position="443"/>
        <end position="467"/>
    </location>
</feature>